<keyword evidence="1" id="KW-0812">Transmembrane</keyword>
<evidence type="ECO:0000313" key="3">
    <source>
        <dbReference type="EMBL" id="MBU2788500.1"/>
    </source>
</evidence>
<proteinExistence type="predicted"/>
<dbReference type="Pfam" id="PF09335">
    <property type="entry name" value="VTT_dom"/>
    <property type="match status" value="1"/>
</dbReference>
<reference evidence="3" key="1">
    <citation type="journal article" date="2021" name="ISME J.">
        <title>Genomic evolution of the class Acidithiobacillia: deep-branching Proteobacteria living in extreme acidic conditions.</title>
        <authorList>
            <person name="Moya-Beltran A."/>
            <person name="Beard S."/>
            <person name="Rojas-Villalobos C."/>
            <person name="Issotta F."/>
            <person name="Gallardo Y."/>
            <person name="Ulloa R."/>
            <person name="Giaveno A."/>
            <person name="Degli Esposti M."/>
            <person name="Johnson D.B."/>
            <person name="Quatrini R."/>
        </authorList>
    </citation>
    <scope>NUCLEOTIDE SEQUENCE</scope>
    <source>
        <strain evidence="3">VAN18-1</strain>
    </source>
</reference>
<name>A0AAE2YQR2_9PROT</name>
<dbReference type="GO" id="GO:0005886">
    <property type="term" value="C:plasma membrane"/>
    <property type="evidence" value="ECO:0007669"/>
    <property type="project" value="TreeGrafter"/>
</dbReference>
<keyword evidence="1" id="KW-1133">Transmembrane helix</keyword>
<accession>A0AAE2YQR2</accession>
<organism evidence="3 4">
    <name type="scientific">Igneacidithiobacillus copahuensis</name>
    <dbReference type="NCBI Taxonomy" id="2724909"/>
    <lineage>
        <taxon>Bacteria</taxon>
        <taxon>Pseudomonadati</taxon>
        <taxon>Pseudomonadota</taxon>
        <taxon>Acidithiobacillia</taxon>
        <taxon>Acidithiobacillales</taxon>
        <taxon>Acidithiobacillaceae</taxon>
        <taxon>Igneacidithiobacillus</taxon>
    </lineage>
</organism>
<dbReference type="PANTHER" id="PTHR42709">
    <property type="entry name" value="ALKALINE PHOSPHATASE LIKE PROTEIN"/>
    <property type="match status" value="1"/>
</dbReference>
<evidence type="ECO:0000256" key="1">
    <source>
        <dbReference type="SAM" id="Phobius"/>
    </source>
</evidence>
<dbReference type="Proteomes" id="UP001197378">
    <property type="component" value="Unassembled WGS sequence"/>
</dbReference>
<dbReference type="InterPro" id="IPR051311">
    <property type="entry name" value="DedA_domain"/>
</dbReference>
<keyword evidence="4" id="KW-1185">Reference proteome</keyword>
<protein>
    <submittedName>
        <fullName evidence="3">DedA family protein</fullName>
    </submittedName>
</protein>
<comment type="caution">
    <text evidence="3">The sequence shown here is derived from an EMBL/GenBank/DDBJ whole genome shotgun (WGS) entry which is preliminary data.</text>
</comment>
<dbReference type="AlphaFoldDB" id="A0AAE2YQR2"/>
<evidence type="ECO:0000259" key="2">
    <source>
        <dbReference type="Pfam" id="PF09335"/>
    </source>
</evidence>
<feature type="transmembrane region" description="Helical" evidence="1">
    <location>
        <begin position="26"/>
        <end position="50"/>
    </location>
</feature>
<sequence>MLAHLGYTPVTLADVSEFLRRYGYGILFLGTLFEGEAVVVIAGALAHAGILSWPGVVLAAWAGSTLNDQILYLLGYRYGERLISWLPRFLRSHVGRAEGLIRRFGDGITLLFRFIYGTRTITPILLGVHRYHPRRYLWMNPIAALLWAILISAAGYLLAASLPLILRELRYVQIGFLILLAMVVAYFVWRQRGKRSDD</sequence>
<dbReference type="PANTHER" id="PTHR42709:SF2">
    <property type="entry name" value="INNER MEMBRANE PROTEIN YOHD"/>
    <property type="match status" value="1"/>
</dbReference>
<gene>
    <name evidence="3" type="ORF">HFQ13_09875</name>
</gene>
<feature type="domain" description="VTT" evidence="2">
    <location>
        <begin position="35"/>
        <end position="156"/>
    </location>
</feature>
<evidence type="ECO:0000313" key="4">
    <source>
        <dbReference type="Proteomes" id="UP001197378"/>
    </source>
</evidence>
<feature type="transmembrane region" description="Helical" evidence="1">
    <location>
        <begin position="171"/>
        <end position="189"/>
    </location>
</feature>
<feature type="transmembrane region" description="Helical" evidence="1">
    <location>
        <begin position="136"/>
        <end position="159"/>
    </location>
</feature>
<dbReference type="EMBL" id="JAAXYO010000152">
    <property type="protein sequence ID" value="MBU2788500.1"/>
    <property type="molecule type" value="Genomic_DNA"/>
</dbReference>
<keyword evidence="1" id="KW-0472">Membrane</keyword>
<dbReference type="InterPro" id="IPR032816">
    <property type="entry name" value="VTT_dom"/>
</dbReference>